<feature type="binding site" evidence="6">
    <location>
        <position position="92"/>
    </location>
    <ligand>
        <name>Zn(2+)</name>
        <dbReference type="ChEBI" id="CHEBI:29105"/>
        <note>catalytic</note>
    </ligand>
</feature>
<dbReference type="SUPFAM" id="SSF53927">
    <property type="entry name" value="Cytidine deaminase-like"/>
    <property type="match status" value="1"/>
</dbReference>
<evidence type="ECO:0000313" key="8">
    <source>
        <dbReference type="EMBL" id="PLS30189.1"/>
    </source>
</evidence>
<evidence type="ECO:0000256" key="2">
    <source>
        <dbReference type="ARBA" id="ARBA00022723"/>
    </source>
</evidence>
<dbReference type="AlphaFoldDB" id="A0A2N5J7J0"/>
<dbReference type="GO" id="GO:0002100">
    <property type="term" value="P:tRNA wobble adenosine to inosine editing"/>
    <property type="evidence" value="ECO:0007669"/>
    <property type="project" value="UniProtKB-UniRule"/>
</dbReference>
<dbReference type="InterPro" id="IPR028883">
    <property type="entry name" value="tRNA_aden_deaminase"/>
</dbReference>
<keyword evidence="2 6" id="KW-0479">Metal-binding</keyword>
<evidence type="ECO:0000313" key="9">
    <source>
        <dbReference type="Proteomes" id="UP000235050"/>
    </source>
</evidence>
<organism evidence="8 9">
    <name type="scientific">Bifidobacterium margollesii</name>
    <dbReference type="NCBI Taxonomy" id="2020964"/>
    <lineage>
        <taxon>Bacteria</taxon>
        <taxon>Bacillati</taxon>
        <taxon>Actinomycetota</taxon>
        <taxon>Actinomycetes</taxon>
        <taxon>Bifidobacteriales</taxon>
        <taxon>Bifidobacteriaceae</taxon>
        <taxon>Bifidobacterium</taxon>
    </lineage>
</organism>
<evidence type="ECO:0000256" key="6">
    <source>
        <dbReference type="HAMAP-Rule" id="MF_00972"/>
    </source>
</evidence>
<dbReference type="EC" id="3.5.4.33" evidence="6"/>
<dbReference type="GO" id="GO:0008270">
    <property type="term" value="F:zinc ion binding"/>
    <property type="evidence" value="ECO:0007669"/>
    <property type="project" value="UniProtKB-UniRule"/>
</dbReference>
<comment type="catalytic activity">
    <reaction evidence="5 6">
        <text>adenosine(34) in tRNA + H2O + H(+) = inosine(34) in tRNA + NH4(+)</text>
        <dbReference type="Rhea" id="RHEA:43168"/>
        <dbReference type="Rhea" id="RHEA-COMP:10373"/>
        <dbReference type="Rhea" id="RHEA-COMP:10374"/>
        <dbReference type="ChEBI" id="CHEBI:15377"/>
        <dbReference type="ChEBI" id="CHEBI:15378"/>
        <dbReference type="ChEBI" id="CHEBI:28938"/>
        <dbReference type="ChEBI" id="CHEBI:74411"/>
        <dbReference type="ChEBI" id="CHEBI:82852"/>
        <dbReference type="EC" id="3.5.4.33"/>
    </reaction>
</comment>
<comment type="function">
    <text evidence="6">Catalyzes the deamination of adenosine to inosine at the wobble position 34 of tRNA(Arg2).</text>
</comment>
<dbReference type="HAMAP" id="MF_00972">
    <property type="entry name" value="tRNA_aden_deaminase"/>
    <property type="match status" value="1"/>
</dbReference>
<dbReference type="PANTHER" id="PTHR11079">
    <property type="entry name" value="CYTOSINE DEAMINASE FAMILY MEMBER"/>
    <property type="match status" value="1"/>
</dbReference>
<feature type="domain" description="CMP/dCMP-type deaminase" evidence="7">
    <location>
        <begin position="6"/>
        <end position="120"/>
    </location>
</feature>
<evidence type="ECO:0000256" key="3">
    <source>
        <dbReference type="ARBA" id="ARBA00022801"/>
    </source>
</evidence>
<evidence type="ECO:0000256" key="4">
    <source>
        <dbReference type="ARBA" id="ARBA00022833"/>
    </source>
</evidence>
<dbReference type="GO" id="GO:0052717">
    <property type="term" value="F:tRNA-specific adenosine-34 deaminase activity"/>
    <property type="evidence" value="ECO:0007669"/>
    <property type="project" value="UniProtKB-UniRule"/>
</dbReference>
<dbReference type="Pfam" id="PF00383">
    <property type="entry name" value="dCMP_cyt_deam_1"/>
    <property type="match status" value="1"/>
</dbReference>
<feature type="active site" description="Proton donor" evidence="6">
    <location>
        <position position="61"/>
    </location>
</feature>
<comment type="subunit">
    <text evidence="6">Homodimer.</text>
</comment>
<evidence type="ECO:0000259" key="7">
    <source>
        <dbReference type="PROSITE" id="PS51747"/>
    </source>
</evidence>
<comment type="similarity">
    <text evidence="6">Belongs to the cytidine and deoxycytidylate deaminase family.</text>
</comment>
<feature type="binding site" evidence="6">
    <location>
        <position position="89"/>
    </location>
    <ligand>
        <name>Zn(2+)</name>
        <dbReference type="ChEBI" id="CHEBI:29105"/>
        <note>catalytic</note>
    </ligand>
</feature>
<dbReference type="CDD" id="cd01285">
    <property type="entry name" value="nucleoside_deaminase"/>
    <property type="match status" value="1"/>
</dbReference>
<keyword evidence="4 6" id="KW-0862">Zinc</keyword>
<dbReference type="RefSeq" id="WP_423734891.1">
    <property type="nucleotide sequence ID" value="NZ_NMWU01000040.1"/>
</dbReference>
<dbReference type="InterPro" id="IPR016193">
    <property type="entry name" value="Cytidine_deaminase-like"/>
</dbReference>
<dbReference type="PROSITE" id="PS51747">
    <property type="entry name" value="CYT_DCMP_DEAMINASES_2"/>
    <property type="match status" value="1"/>
</dbReference>
<comment type="cofactor">
    <cofactor evidence="6">
        <name>Zn(2+)</name>
        <dbReference type="ChEBI" id="CHEBI:29105"/>
    </cofactor>
    <text evidence="6">Binds 1 zinc ion per subunit.</text>
</comment>
<sequence>MTWDRNTTDHAMSEALALAGEAAAVSGDVPVGAVVCDAEGQVIGRGRNRREECGDPLAHAEVEALRQAAEHIGGWNLDDCTLVVTLEPCPMCAGAAITAHIGRIIFGAWDAKLGACGSVWDIPRDPHVGTIPEVHGHIREPECHRILTEFFAGKRH</sequence>
<accession>A0A2N5J7J0</accession>
<dbReference type="PANTHER" id="PTHR11079:SF202">
    <property type="entry name" value="TRNA-SPECIFIC ADENOSINE DEAMINASE"/>
    <property type="match status" value="1"/>
</dbReference>
<dbReference type="EMBL" id="NMWU01000040">
    <property type="protein sequence ID" value="PLS30189.1"/>
    <property type="molecule type" value="Genomic_DNA"/>
</dbReference>
<keyword evidence="9" id="KW-1185">Reference proteome</keyword>
<feature type="binding site" evidence="6">
    <location>
        <position position="59"/>
    </location>
    <ligand>
        <name>Zn(2+)</name>
        <dbReference type="ChEBI" id="CHEBI:29105"/>
        <note>catalytic</note>
    </ligand>
</feature>
<comment type="caution">
    <text evidence="8">The sequence shown here is derived from an EMBL/GenBank/DDBJ whole genome shotgun (WGS) entry which is preliminary data.</text>
</comment>
<reference evidence="8 9" key="1">
    <citation type="submission" date="2017-07" db="EMBL/GenBank/DDBJ databases">
        <title>Bifidobacterium novel species.</title>
        <authorList>
            <person name="Lugli G.A."/>
            <person name="Milani C."/>
            <person name="Duranti S."/>
            <person name="Mangifesta M."/>
        </authorList>
    </citation>
    <scope>NUCLEOTIDE SEQUENCE [LARGE SCALE GENOMIC DNA]</scope>
    <source>
        <strain evidence="9">Uis1B</strain>
    </source>
</reference>
<keyword evidence="1 6" id="KW-0819">tRNA processing</keyword>
<dbReference type="Proteomes" id="UP000235050">
    <property type="component" value="Unassembled WGS sequence"/>
</dbReference>
<protein>
    <recommendedName>
        <fullName evidence="6">tRNA-specific adenosine deaminase</fullName>
        <ecNumber evidence="6">3.5.4.33</ecNumber>
    </recommendedName>
</protein>
<evidence type="ECO:0000256" key="5">
    <source>
        <dbReference type="ARBA" id="ARBA00048045"/>
    </source>
</evidence>
<proteinExistence type="inferred from homology"/>
<keyword evidence="3 6" id="KW-0378">Hydrolase</keyword>
<dbReference type="Gene3D" id="3.40.140.10">
    <property type="entry name" value="Cytidine Deaminase, domain 2"/>
    <property type="match status" value="1"/>
</dbReference>
<dbReference type="InterPro" id="IPR002125">
    <property type="entry name" value="CMP_dCMP_dom"/>
</dbReference>
<name>A0A2N5J7J0_9BIFI</name>
<gene>
    <name evidence="6" type="primary">tadA</name>
    <name evidence="8" type="ORF">Uis1B_1980</name>
</gene>
<evidence type="ECO:0000256" key="1">
    <source>
        <dbReference type="ARBA" id="ARBA00022694"/>
    </source>
</evidence>